<name>A0A4Y3R3I4_STRCI</name>
<evidence type="ECO:0000256" key="1">
    <source>
        <dbReference type="SAM" id="MobiDB-lite"/>
    </source>
</evidence>
<evidence type="ECO:0000313" key="3">
    <source>
        <dbReference type="Proteomes" id="UP000319210"/>
    </source>
</evidence>
<dbReference type="OrthoDB" id="4872130at2"/>
<reference evidence="2 3" key="1">
    <citation type="submission" date="2019-06" db="EMBL/GenBank/DDBJ databases">
        <title>Whole genome shotgun sequence of Streptomyces cacaoi subsp. cacaoi NBRC 12748.</title>
        <authorList>
            <person name="Hosoyama A."/>
            <person name="Uohara A."/>
            <person name="Ohji S."/>
            <person name="Ichikawa N."/>
        </authorList>
    </citation>
    <scope>NUCLEOTIDE SEQUENCE [LARGE SCALE GENOMIC DNA]</scope>
    <source>
        <strain evidence="2 3">NBRC 12748</strain>
    </source>
</reference>
<evidence type="ECO:0000313" key="2">
    <source>
        <dbReference type="EMBL" id="GEB51467.1"/>
    </source>
</evidence>
<proteinExistence type="predicted"/>
<feature type="compositionally biased region" description="Pro residues" evidence="1">
    <location>
        <begin position="77"/>
        <end position="87"/>
    </location>
</feature>
<dbReference type="Proteomes" id="UP000319210">
    <property type="component" value="Unassembled WGS sequence"/>
</dbReference>
<dbReference type="AlphaFoldDB" id="A0A4Y3R3I4"/>
<feature type="region of interest" description="Disordered" evidence="1">
    <location>
        <begin position="45"/>
        <end position="87"/>
    </location>
</feature>
<accession>A0A4Y3R3I4</accession>
<gene>
    <name evidence="2" type="ORF">SCA03_40180</name>
</gene>
<protein>
    <submittedName>
        <fullName evidence="2">Uncharacterized protein</fullName>
    </submittedName>
</protein>
<feature type="region of interest" description="Disordered" evidence="1">
    <location>
        <begin position="1"/>
        <end position="31"/>
    </location>
</feature>
<dbReference type="RefSeq" id="WP_086815076.1">
    <property type="nucleotide sequence ID" value="NZ_BJMM01000021.1"/>
</dbReference>
<dbReference type="EMBL" id="BJMM01000021">
    <property type="protein sequence ID" value="GEB51467.1"/>
    <property type="molecule type" value="Genomic_DNA"/>
</dbReference>
<keyword evidence="3" id="KW-1185">Reference proteome</keyword>
<comment type="caution">
    <text evidence="2">The sequence shown here is derived from an EMBL/GenBank/DDBJ whole genome shotgun (WGS) entry which is preliminary data.</text>
</comment>
<sequence>MLERTLDDEPTTGPEAAAGTGPVPHRADTRERGSFCYAQCSCGWRGPARRARDRARLDAGTHTEQAGPGGPGDDSSVPPPGGPAGAH</sequence>
<organism evidence="2 3">
    <name type="scientific">Streptomyces cacaoi</name>
    <dbReference type="NCBI Taxonomy" id="1898"/>
    <lineage>
        <taxon>Bacteria</taxon>
        <taxon>Bacillati</taxon>
        <taxon>Actinomycetota</taxon>
        <taxon>Actinomycetes</taxon>
        <taxon>Kitasatosporales</taxon>
        <taxon>Streptomycetaceae</taxon>
        <taxon>Streptomyces</taxon>
    </lineage>
</organism>